<dbReference type="OrthoDB" id="555447at2"/>
<reference evidence="2" key="1">
    <citation type="submission" date="2015-07" db="EMBL/GenBank/DDBJ databases">
        <title>Draft Genome Sequence of Roseovarius tolerans EL-164, a producer of N-Acylated Alanine Methyl Esters (NAMEs).</title>
        <authorList>
            <person name="Voget S."/>
            <person name="Bruns H."/>
            <person name="Wagner-Doebler I."/>
            <person name="Schulz S."/>
            <person name="Daniel R."/>
        </authorList>
    </citation>
    <scope>NUCLEOTIDE SEQUENCE [LARGE SCALE GENOMIC DNA]</scope>
    <source>
        <strain evidence="2">EL-164</strain>
    </source>
</reference>
<evidence type="ECO:0000313" key="2">
    <source>
        <dbReference type="Proteomes" id="UP000037046"/>
    </source>
</evidence>
<proteinExistence type="predicted"/>
<dbReference type="InterPro" id="IPR013969">
    <property type="entry name" value="Oligosacch_biosynth_Alg14"/>
</dbReference>
<dbReference type="AlphaFoldDB" id="A0A0L6CQA9"/>
<gene>
    <name evidence="1" type="ORF">ROTO_36250</name>
</gene>
<name>A0A0L6CQA9_9RHOB</name>
<keyword evidence="2" id="KW-1185">Reference proteome</keyword>
<sequence>MKINPHVMAIASAGGHWVQLMRLRPAWAGLRVTYVTTDADFHQTVRQHAEQDGEPTPGFHTVTEANRWQKWRLIKQLLGIAFILIRIRPDVVLSTGAAPGYFALRIAKLLGAKTIWIDSMANAEELSMSGKRIGKYADLWLTQWEHLAKPEGPKYLGSVL</sequence>
<dbReference type="Pfam" id="PF08660">
    <property type="entry name" value="Alg14"/>
    <property type="match status" value="1"/>
</dbReference>
<evidence type="ECO:0000313" key="1">
    <source>
        <dbReference type="EMBL" id="KNX39845.1"/>
    </source>
</evidence>
<dbReference type="EMBL" id="LGVV01000096">
    <property type="protein sequence ID" value="KNX39845.1"/>
    <property type="molecule type" value="Genomic_DNA"/>
</dbReference>
<dbReference type="PATRIC" id="fig|74031.6.peg.3721"/>
<organism evidence="1 2">
    <name type="scientific">Roseovarius tolerans</name>
    <dbReference type="NCBI Taxonomy" id="74031"/>
    <lineage>
        <taxon>Bacteria</taxon>
        <taxon>Pseudomonadati</taxon>
        <taxon>Pseudomonadota</taxon>
        <taxon>Alphaproteobacteria</taxon>
        <taxon>Rhodobacterales</taxon>
        <taxon>Roseobacteraceae</taxon>
        <taxon>Roseovarius</taxon>
    </lineage>
</organism>
<dbReference type="GO" id="GO:0006488">
    <property type="term" value="P:dolichol-linked oligosaccharide biosynthetic process"/>
    <property type="evidence" value="ECO:0007669"/>
    <property type="project" value="InterPro"/>
</dbReference>
<comment type="caution">
    <text evidence="1">The sequence shown here is derived from an EMBL/GenBank/DDBJ whole genome shotgun (WGS) entry which is preliminary data.</text>
</comment>
<dbReference type="SUPFAM" id="SSF53756">
    <property type="entry name" value="UDP-Glycosyltransferase/glycogen phosphorylase"/>
    <property type="match status" value="1"/>
</dbReference>
<dbReference type="Proteomes" id="UP000037046">
    <property type="component" value="Unassembled WGS sequence"/>
</dbReference>
<dbReference type="Gene3D" id="3.40.50.2000">
    <property type="entry name" value="Glycogen Phosphorylase B"/>
    <property type="match status" value="1"/>
</dbReference>
<protein>
    <submittedName>
        <fullName evidence="1">Oligosaccharide biosynthesis protein Alg14 like protein</fullName>
    </submittedName>
</protein>
<accession>A0A0L6CQA9</accession>